<feature type="region of interest" description="Disordered" evidence="1">
    <location>
        <begin position="112"/>
        <end position="156"/>
    </location>
</feature>
<feature type="compositionally biased region" description="Acidic residues" evidence="1">
    <location>
        <begin position="129"/>
        <end position="141"/>
    </location>
</feature>
<sequence length="399" mass="45444">MLAEMLIPLPNINAKSITNFLNRENKRANYLSTVVPKAPSHRRHDPRQIQRMNHHAEILFGKDHLYEPNFVAPMQPPAEAEEEELLGVEYAYSQSSKSAFSSKEYYIDKAEEEHAAEEDDNDGNNHEDEGIEDAATDDADDSTVSSPMDAVSTQHTVLTKEEQVQEEMSPVMQDVLMRSRHLHLPGFEQVEALALLLVKLTEGEQHLIPLGLREQISHAAGELAEHDRSARNFVKKYESKWGYTLFERCLDPESPQASAAQKTKFGWMKFAQATQITEESRLLYLVIQVLKNQPTVSSRFPTKTATNIRTRYKRIWDRLYDDPVLSTTLNLPLPNINSKSITNFISKQEKCSNLLATTQPKDLPHRKVLSVDTIPDPVELPDMLPKPDYKQVKYSIVPQ</sequence>
<gene>
    <name evidence="3" type="primary">LOC106808424</name>
</gene>
<reference evidence="3" key="1">
    <citation type="submission" date="2025-08" db="UniProtKB">
        <authorList>
            <consortium name="RefSeq"/>
        </authorList>
    </citation>
    <scope>IDENTIFICATION</scope>
</reference>
<protein>
    <submittedName>
        <fullName evidence="3">Uncharacterized protein LOC106808424</fullName>
    </submittedName>
</protein>
<dbReference type="RefSeq" id="XP_014666629.1">
    <property type="nucleotide sequence ID" value="XM_014811143.1"/>
</dbReference>
<dbReference type="PANTHER" id="PTHR47773:SF1">
    <property type="entry name" value="C2H2-TYPE DOMAIN-CONTAINING PROTEIN"/>
    <property type="match status" value="1"/>
</dbReference>
<feature type="compositionally biased region" description="Polar residues" evidence="1">
    <location>
        <begin position="142"/>
        <end position="156"/>
    </location>
</feature>
<evidence type="ECO:0000256" key="1">
    <source>
        <dbReference type="SAM" id="MobiDB-lite"/>
    </source>
</evidence>
<dbReference type="Proteomes" id="UP000695022">
    <property type="component" value="Unplaced"/>
</dbReference>
<organism evidence="2 3">
    <name type="scientific">Priapulus caudatus</name>
    <name type="common">Priapulid worm</name>
    <dbReference type="NCBI Taxonomy" id="37621"/>
    <lineage>
        <taxon>Eukaryota</taxon>
        <taxon>Metazoa</taxon>
        <taxon>Ecdysozoa</taxon>
        <taxon>Scalidophora</taxon>
        <taxon>Priapulida</taxon>
        <taxon>Priapulimorpha</taxon>
        <taxon>Priapulimorphida</taxon>
        <taxon>Priapulidae</taxon>
        <taxon>Priapulus</taxon>
    </lineage>
</organism>
<evidence type="ECO:0000313" key="3">
    <source>
        <dbReference type="RefSeq" id="XP_014666629.1"/>
    </source>
</evidence>
<dbReference type="PANTHER" id="PTHR47773">
    <property type="entry name" value="SI:DKEY-9I5.2-RELATED"/>
    <property type="match status" value="1"/>
</dbReference>
<proteinExistence type="predicted"/>
<dbReference type="GeneID" id="106808424"/>
<keyword evidence="2" id="KW-1185">Reference proteome</keyword>
<accession>A0ABM1E358</accession>
<evidence type="ECO:0000313" key="2">
    <source>
        <dbReference type="Proteomes" id="UP000695022"/>
    </source>
</evidence>
<name>A0ABM1E358_PRICU</name>